<dbReference type="SMART" id="SM00382">
    <property type="entry name" value="AAA"/>
    <property type="match status" value="1"/>
</dbReference>
<evidence type="ECO:0000256" key="6">
    <source>
        <dbReference type="ARBA" id="ARBA00022967"/>
    </source>
</evidence>
<keyword evidence="6" id="KW-1278">Translocase</keyword>
<dbReference type="PANTHER" id="PTHR42798:SF7">
    <property type="entry name" value="ALPHA-D-RIBOSE 1-METHYLPHOSPHONATE 5-TRIPHOSPHATE SYNTHASE SUBUNIT PHNL"/>
    <property type="match status" value="1"/>
</dbReference>
<dbReference type="InterPro" id="IPR017911">
    <property type="entry name" value="MacB-like_ATP-bd"/>
</dbReference>
<gene>
    <name evidence="9" type="primary">lolD</name>
    <name evidence="9" type="ORF">HLVA_11530</name>
</gene>
<dbReference type="AlphaFoldDB" id="A0AAU9D3P3"/>
<feature type="domain" description="ABC transporter" evidence="8">
    <location>
        <begin position="6"/>
        <end position="228"/>
    </location>
</feature>
<dbReference type="InterPro" id="IPR017871">
    <property type="entry name" value="ABC_transporter-like_CS"/>
</dbReference>
<dbReference type="GO" id="GO:0005524">
    <property type="term" value="F:ATP binding"/>
    <property type="evidence" value="ECO:0007669"/>
    <property type="project" value="UniProtKB-KW"/>
</dbReference>
<keyword evidence="2" id="KW-0813">Transport</keyword>
<dbReference type="InterPro" id="IPR027417">
    <property type="entry name" value="P-loop_NTPase"/>
</dbReference>
<dbReference type="Pfam" id="PF00005">
    <property type="entry name" value="ABC_tran"/>
    <property type="match status" value="1"/>
</dbReference>
<dbReference type="KEGG" id="haby:HLVA_11530"/>
<evidence type="ECO:0000256" key="4">
    <source>
        <dbReference type="ARBA" id="ARBA00022741"/>
    </source>
</evidence>
<dbReference type="PANTHER" id="PTHR42798">
    <property type="entry name" value="LIPOPROTEIN-RELEASING SYSTEM ATP-BINDING PROTEIN LOLD"/>
    <property type="match status" value="1"/>
</dbReference>
<evidence type="ECO:0000259" key="8">
    <source>
        <dbReference type="PROSITE" id="PS50893"/>
    </source>
</evidence>
<evidence type="ECO:0000256" key="3">
    <source>
        <dbReference type="ARBA" id="ARBA00022475"/>
    </source>
</evidence>
<keyword evidence="9" id="KW-0449">Lipoprotein</keyword>
<evidence type="ECO:0000313" key="9">
    <source>
        <dbReference type="EMBL" id="BDU50584.1"/>
    </source>
</evidence>
<dbReference type="RefSeq" id="WP_307903448.1">
    <property type="nucleotide sequence ID" value="NZ_AP027059.1"/>
</dbReference>
<evidence type="ECO:0000313" key="10">
    <source>
        <dbReference type="Proteomes" id="UP001321582"/>
    </source>
</evidence>
<evidence type="ECO:0000256" key="5">
    <source>
        <dbReference type="ARBA" id="ARBA00022840"/>
    </source>
</evidence>
<evidence type="ECO:0000256" key="7">
    <source>
        <dbReference type="ARBA" id="ARBA00023136"/>
    </source>
</evidence>
<evidence type="ECO:0000256" key="2">
    <source>
        <dbReference type="ARBA" id="ARBA00022448"/>
    </source>
</evidence>
<dbReference type="GO" id="GO:0016887">
    <property type="term" value="F:ATP hydrolysis activity"/>
    <property type="evidence" value="ECO:0007669"/>
    <property type="project" value="InterPro"/>
</dbReference>
<evidence type="ECO:0000256" key="1">
    <source>
        <dbReference type="ARBA" id="ARBA00005417"/>
    </source>
</evidence>
<dbReference type="Proteomes" id="UP001321582">
    <property type="component" value="Chromosome"/>
</dbReference>
<dbReference type="SUPFAM" id="SSF52540">
    <property type="entry name" value="P-loop containing nucleoside triphosphate hydrolases"/>
    <property type="match status" value="1"/>
</dbReference>
<reference evidence="9 10" key="1">
    <citation type="submission" date="2022-11" db="EMBL/GenBank/DDBJ databases">
        <title>Haliovirga abyssi gen. nov., sp. nov., a mesophilic fermentative bacterium isolated from the Iheya North hydrothermal field and the proposal of Haliovirgaceae fam. nov.</title>
        <authorList>
            <person name="Miyazaki U."/>
            <person name="Tame A."/>
            <person name="Miyazaki J."/>
            <person name="Takai K."/>
            <person name="Sawayama S."/>
            <person name="Kitajima M."/>
            <person name="Okamoto A."/>
            <person name="Nakagawa S."/>
        </authorList>
    </citation>
    <scope>NUCLEOTIDE SEQUENCE [LARGE SCALE GENOMIC DNA]</scope>
    <source>
        <strain evidence="9 10">IC12</strain>
    </source>
</reference>
<proteinExistence type="inferred from homology"/>
<accession>A0AAU9D3P3</accession>
<dbReference type="EMBL" id="AP027059">
    <property type="protein sequence ID" value="BDU50584.1"/>
    <property type="molecule type" value="Genomic_DNA"/>
</dbReference>
<dbReference type="InterPro" id="IPR003593">
    <property type="entry name" value="AAA+_ATPase"/>
</dbReference>
<keyword evidence="4" id="KW-0547">Nucleotide-binding</keyword>
<dbReference type="InterPro" id="IPR003439">
    <property type="entry name" value="ABC_transporter-like_ATP-bd"/>
</dbReference>
<dbReference type="CDD" id="cd03255">
    <property type="entry name" value="ABC_MJ0796_LolCDE_FtsE"/>
    <property type="match status" value="1"/>
</dbReference>
<keyword evidence="10" id="KW-1185">Reference proteome</keyword>
<dbReference type="GO" id="GO:0089705">
    <property type="term" value="P:protein localization to outer membrane"/>
    <property type="evidence" value="ECO:0007669"/>
    <property type="project" value="UniProtKB-ARBA"/>
</dbReference>
<keyword evidence="5 9" id="KW-0067">ATP-binding</keyword>
<keyword evidence="3" id="KW-1003">Cell membrane</keyword>
<dbReference type="PROSITE" id="PS00211">
    <property type="entry name" value="ABC_TRANSPORTER_1"/>
    <property type="match status" value="1"/>
</dbReference>
<keyword evidence="7" id="KW-0472">Membrane</keyword>
<organism evidence="9 10">
    <name type="scientific">Haliovirga abyssi</name>
    <dbReference type="NCBI Taxonomy" id="2996794"/>
    <lineage>
        <taxon>Bacteria</taxon>
        <taxon>Fusobacteriati</taxon>
        <taxon>Fusobacteriota</taxon>
        <taxon>Fusobacteriia</taxon>
        <taxon>Fusobacteriales</taxon>
        <taxon>Haliovirgaceae</taxon>
        <taxon>Haliovirga</taxon>
    </lineage>
</organism>
<sequence length="228" mass="25820">MSNSILKLENIKKEYKDKKFTVGVLHDLNLTVEEGDFISIMGKSGSGKSTLLNIIGILDVPTEGNVYYRKEIINNFTEKNRDEIRNKMLGFIFQFHYLLPEFTALENVMLPALINKKKSKEEVEAEAKKLLIDVDMGHRLNHKSSELSGGEKQRVAIARSLINEPALILADEPTGNLDDETSEHIYQLLKKINIEKKQTIVVVTHSRELGDITNKKYILKKGKLQLGG</sequence>
<dbReference type="PROSITE" id="PS50893">
    <property type="entry name" value="ABC_TRANSPORTER_2"/>
    <property type="match status" value="1"/>
</dbReference>
<dbReference type="GO" id="GO:0044874">
    <property type="term" value="P:lipoprotein localization to outer membrane"/>
    <property type="evidence" value="ECO:0007669"/>
    <property type="project" value="UniProtKB-ARBA"/>
</dbReference>
<comment type="similarity">
    <text evidence="1">Belongs to the ABC transporter superfamily.</text>
</comment>
<dbReference type="FunFam" id="3.40.50.300:FF:000230">
    <property type="entry name" value="Lipoprotein-releasing system ATP-binding protein LolD"/>
    <property type="match status" value="1"/>
</dbReference>
<dbReference type="Gene3D" id="3.40.50.300">
    <property type="entry name" value="P-loop containing nucleotide triphosphate hydrolases"/>
    <property type="match status" value="1"/>
</dbReference>
<protein>
    <submittedName>
        <fullName evidence="9">Lipoprotein-releasing system ATP-binding protein LolD</fullName>
    </submittedName>
</protein>
<name>A0AAU9D3P3_9FUSO</name>